<dbReference type="Proteomes" id="UP001270362">
    <property type="component" value="Unassembled WGS sequence"/>
</dbReference>
<evidence type="ECO:0000259" key="2">
    <source>
        <dbReference type="PROSITE" id="PS50011"/>
    </source>
</evidence>
<dbReference type="InterPro" id="IPR011009">
    <property type="entry name" value="Kinase-like_dom_sf"/>
</dbReference>
<evidence type="ECO:0000313" key="3">
    <source>
        <dbReference type="EMBL" id="KAK3684861.1"/>
    </source>
</evidence>
<dbReference type="InterPro" id="IPR000719">
    <property type="entry name" value="Prot_kinase_dom"/>
</dbReference>
<dbReference type="EMBL" id="JAULSO010000003">
    <property type="protein sequence ID" value="KAK3684861.1"/>
    <property type="molecule type" value="Genomic_DNA"/>
</dbReference>
<dbReference type="SUPFAM" id="SSF56112">
    <property type="entry name" value="Protein kinase-like (PK-like)"/>
    <property type="match status" value="1"/>
</dbReference>
<proteinExistence type="predicted"/>
<keyword evidence="1" id="KW-0472">Membrane</keyword>
<feature type="transmembrane region" description="Helical" evidence="1">
    <location>
        <begin position="6"/>
        <end position="28"/>
    </location>
</feature>
<organism evidence="3 4">
    <name type="scientific">Podospora appendiculata</name>
    <dbReference type="NCBI Taxonomy" id="314037"/>
    <lineage>
        <taxon>Eukaryota</taxon>
        <taxon>Fungi</taxon>
        <taxon>Dikarya</taxon>
        <taxon>Ascomycota</taxon>
        <taxon>Pezizomycotina</taxon>
        <taxon>Sordariomycetes</taxon>
        <taxon>Sordariomycetidae</taxon>
        <taxon>Sordariales</taxon>
        <taxon>Podosporaceae</taxon>
        <taxon>Podospora</taxon>
    </lineage>
</organism>
<reference evidence="3" key="2">
    <citation type="submission" date="2023-06" db="EMBL/GenBank/DDBJ databases">
        <authorList>
            <consortium name="Lawrence Berkeley National Laboratory"/>
            <person name="Haridas S."/>
            <person name="Hensen N."/>
            <person name="Bonometti L."/>
            <person name="Westerberg I."/>
            <person name="Brannstrom I.O."/>
            <person name="Guillou S."/>
            <person name="Cros-Aarteil S."/>
            <person name="Calhoun S."/>
            <person name="Kuo A."/>
            <person name="Mondo S."/>
            <person name="Pangilinan J."/>
            <person name="Riley R."/>
            <person name="Labutti K."/>
            <person name="Andreopoulos B."/>
            <person name="Lipzen A."/>
            <person name="Chen C."/>
            <person name="Yanf M."/>
            <person name="Daum C."/>
            <person name="Ng V."/>
            <person name="Clum A."/>
            <person name="Steindorff A."/>
            <person name="Ohm R."/>
            <person name="Martin F."/>
            <person name="Silar P."/>
            <person name="Natvig D."/>
            <person name="Lalanne C."/>
            <person name="Gautier V."/>
            <person name="Ament-Velasquez S.L."/>
            <person name="Kruys A."/>
            <person name="Hutchinson M.I."/>
            <person name="Powell A.J."/>
            <person name="Barry K."/>
            <person name="Miller A.N."/>
            <person name="Grigoriev I.V."/>
            <person name="Debuchy R."/>
            <person name="Gladieux P."/>
            <person name="Thoren M.H."/>
            <person name="Johannesson H."/>
        </authorList>
    </citation>
    <scope>NUCLEOTIDE SEQUENCE</scope>
    <source>
        <strain evidence="3">CBS 314.62</strain>
    </source>
</reference>
<feature type="domain" description="Protein kinase" evidence="2">
    <location>
        <begin position="5"/>
        <end position="273"/>
    </location>
</feature>
<keyword evidence="4" id="KW-1185">Reference proteome</keyword>
<comment type="caution">
    <text evidence="3">The sequence shown here is derived from an EMBL/GenBank/DDBJ whole genome shotgun (WGS) entry which is preliminary data.</text>
</comment>
<protein>
    <recommendedName>
        <fullName evidence="2">Protein kinase domain-containing protein</fullName>
    </recommendedName>
</protein>
<accession>A0AAE0X480</accession>
<keyword evidence="1" id="KW-0812">Transmembrane</keyword>
<dbReference type="GO" id="GO:0005524">
    <property type="term" value="F:ATP binding"/>
    <property type="evidence" value="ECO:0007669"/>
    <property type="project" value="InterPro"/>
</dbReference>
<dbReference type="Gene3D" id="1.10.510.10">
    <property type="entry name" value="Transferase(Phosphotransferase) domain 1"/>
    <property type="match status" value="1"/>
</dbReference>
<gene>
    <name evidence="3" type="ORF">B0T22DRAFT_491886</name>
</gene>
<evidence type="ECO:0000256" key="1">
    <source>
        <dbReference type="SAM" id="Phobius"/>
    </source>
</evidence>
<dbReference type="GO" id="GO:0004672">
    <property type="term" value="F:protein kinase activity"/>
    <property type="evidence" value="ECO:0007669"/>
    <property type="project" value="InterPro"/>
</dbReference>
<name>A0AAE0X480_9PEZI</name>
<sequence>MLSSTMAIITLALGFIGNIRHLLVIEFLPMTGTLKFTFSGIAVQDGTRPIVAKGIKRRNDLRDLCRCIDFRPIRFPKKPNGDSVYKVLLQGDETPTTVGIVQLIAAIVSQNPYQTTQPGKEYDPVVLRGILLEYHPNCTLESAFKSPTPGARERWREWAFLIASALAEIHHRGLAHMDLKPSNVVPSSEFEAVLIDISGIEGVTRKWLCPEMLERKKDPLSWNIAAQQHNDIWTLGHIMLAMADACYADDQKQLLKSVALAYEYQQRLGNQGN</sequence>
<evidence type="ECO:0000313" key="4">
    <source>
        <dbReference type="Proteomes" id="UP001270362"/>
    </source>
</evidence>
<reference evidence="3" key="1">
    <citation type="journal article" date="2023" name="Mol. Phylogenet. Evol.">
        <title>Genome-scale phylogeny and comparative genomics of the fungal order Sordariales.</title>
        <authorList>
            <person name="Hensen N."/>
            <person name="Bonometti L."/>
            <person name="Westerberg I."/>
            <person name="Brannstrom I.O."/>
            <person name="Guillou S."/>
            <person name="Cros-Aarteil S."/>
            <person name="Calhoun S."/>
            <person name="Haridas S."/>
            <person name="Kuo A."/>
            <person name="Mondo S."/>
            <person name="Pangilinan J."/>
            <person name="Riley R."/>
            <person name="LaButti K."/>
            <person name="Andreopoulos B."/>
            <person name="Lipzen A."/>
            <person name="Chen C."/>
            <person name="Yan M."/>
            <person name="Daum C."/>
            <person name="Ng V."/>
            <person name="Clum A."/>
            <person name="Steindorff A."/>
            <person name="Ohm R.A."/>
            <person name="Martin F."/>
            <person name="Silar P."/>
            <person name="Natvig D.O."/>
            <person name="Lalanne C."/>
            <person name="Gautier V."/>
            <person name="Ament-Velasquez S.L."/>
            <person name="Kruys A."/>
            <person name="Hutchinson M.I."/>
            <person name="Powell A.J."/>
            <person name="Barry K."/>
            <person name="Miller A.N."/>
            <person name="Grigoriev I.V."/>
            <person name="Debuchy R."/>
            <person name="Gladieux P."/>
            <person name="Hiltunen Thoren M."/>
            <person name="Johannesson H."/>
        </authorList>
    </citation>
    <scope>NUCLEOTIDE SEQUENCE</scope>
    <source>
        <strain evidence="3">CBS 314.62</strain>
    </source>
</reference>
<dbReference type="AlphaFoldDB" id="A0AAE0X480"/>
<dbReference type="PROSITE" id="PS50011">
    <property type="entry name" value="PROTEIN_KINASE_DOM"/>
    <property type="match status" value="1"/>
</dbReference>
<keyword evidence="1" id="KW-1133">Transmembrane helix</keyword>